<feature type="active site" description="Thioimidate intermediate" evidence="11">
    <location>
        <position position="308"/>
    </location>
</feature>
<name>A0ABW3WQE8_9FLAO</name>
<organism evidence="16 17">
    <name type="scientific">Lutibacter holmesii</name>
    <dbReference type="NCBI Taxonomy" id="1137985"/>
    <lineage>
        <taxon>Bacteria</taxon>
        <taxon>Pseudomonadati</taxon>
        <taxon>Bacteroidota</taxon>
        <taxon>Flavobacteriia</taxon>
        <taxon>Flavobacteriales</taxon>
        <taxon>Flavobacteriaceae</taxon>
        <taxon>Lutibacter</taxon>
    </lineage>
</organism>
<feature type="binding site" description="in other chain" evidence="11">
    <location>
        <position position="303"/>
    </location>
    <ligand>
        <name>K(+)</name>
        <dbReference type="ChEBI" id="CHEBI:29103"/>
        <note>ligand shared between two tetrameric partners</note>
    </ligand>
</feature>
<dbReference type="Pfam" id="PF00478">
    <property type="entry name" value="IMPDH"/>
    <property type="match status" value="1"/>
</dbReference>
<comment type="similarity">
    <text evidence="2 11 13">Belongs to the IMPDH/GMPR family.</text>
</comment>
<feature type="binding site" evidence="11">
    <location>
        <position position="306"/>
    </location>
    <ligand>
        <name>IMP</name>
        <dbReference type="ChEBI" id="CHEBI:58053"/>
    </ligand>
</feature>
<dbReference type="InterPro" id="IPR013785">
    <property type="entry name" value="Aldolase_TIM"/>
</dbReference>
<evidence type="ECO:0000256" key="11">
    <source>
        <dbReference type="HAMAP-Rule" id="MF_01964"/>
    </source>
</evidence>
<dbReference type="NCBIfam" id="TIGR01302">
    <property type="entry name" value="IMP_dehydrog"/>
    <property type="match status" value="1"/>
</dbReference>
<evidence type="ECO:0000256" key="13">
    <source>
        <dbReference type="RuleBase" id="RU003927"/>
    </source>
</evidence>
<comment type="activity regulation">
    <text evidence="11">Mycophenolic acid (MPA) is a non-competitive inhibitor that prevents formation of the closed enzyme conformation by binding to the same site as the amobile flap. In contrast, mizoribine monophosphate (MZP) is a competitive inhibitor that induces the closed conformation. MPA is a potent inhibitor of mammalian IMPDHs but a poor inhibitor of the bacterial enzymes. MZP is a more potent inhibitor of bacterial IMPDH.</text>
</comment>
<dbReference type="Gene3D" id="3.20.20.70">
    <property type="entry name" value="Aldolase class I"/>
    <property type="match status" value="1"/>
</dbReference>
<dbReference type="InterPro" id="IPR005990">
    <property type="entry name" value="IMP_DH"/>
</dbReference>
<dbReference type="SMART" id="SM01240">
    <property type="entry name" value="IMPDH"/>
    <property type="match status" value="1"/>
</dbReference>
<feature type="binding site" evidence="11">
    <location>
        <begin position="364"/>
        <end position="365"/>
    </location>
    <ligand>
        <name>IMP</name>
        <dbReference type="ChEBI" id="CHEBI:58053"/>
    </ligand>
</feature>
<dbReference type="PROSITE" id="PS51371">
    <property type="entry name" value="CBS"/>
    <property type="match status" value="2"/>
</dbReference>
<comment type="caution">
    <text evidence="16">The sequence shown here is derived from an EMBL/GenBank/DDBJ whole genome shotgun (WGS) entry which is preliminary data.</text>
</comment>
<evidence type="ECO:0000256" key="8">
    <source>
        <dbReference type="ARBA" id="ARBA00023027"/>
    </source>
</evidence>
<dbReference type="RefSeq" id="WP_386809339.1">
    <property type="nucleotide sequence ID" value="NZ_JBHTMV010000004.1"/>
</dbReference>
<evidence type="ECO:0000256" key="4">
    <source>
        <dbReference type="ARBA" id="ARBA00022749"/>
    </source>
</evidence>
<dbReference type="GO" id="GO:0003938">
    <property type="term" value="F:IMP dehydrogenase activity"/>
    <property type="evidence" value="ECO:0007669"/>
    <property type="project" value="UniProtKB-EC"/>
</dbReference>
<reference evidence="17" key="1">
    <citation type="journal article" date="2019" name="Int. J. Syst. Evol. Microbiol.">
        <title>The Global Catalogue of Microorganisms (GCM) 10K type strain sequencing project: providing services to taxonomists for standard genome sequencing and annotation.</title>
        <authorList>
            <consortium name="The Broad Institute Genomics Platform"/>
            <consortium name="The Broad Institute Genome Sequencing Center for Infectious Disease"/>
            <person name="Wu L."/>
            <person name="Ma J."/>
        </authorList>
    </citation>
    <scope>NUCLEOTIDE SEQUENCE [LARGE SCALE GENOMIC DNA]</scope>
    <source>
        <strain evidence="17">CCUG 62221</strain>
    </source>
</reference>
<dbReference type="EC" id="1.1.1.205" evidence="11 14"/>
<keyword evidence="3 11" id="KW-0479">Metal-binding</keyword>
<comment type="catalytic activity">
    <reaction evidence="10 11 14">
        <text>IMP + NAD(+) + H2O = XMP + NADH + H(+)</text>
        <dbReference type="Rhea" id="RHEA:11708"/>
        <dbReference type="ChEBI" id="CHEBI:15377"/>
        <dbReference type="ChEBI" id="CHEBI:15378"/>
        <dbReference type="ChEBI" id="CHEBI:57464"/>
        <dbReference type="ChEBI" id="CHEBI:57540"/>
        <dbReference type="ChEBI" id="CHEBI:57945"/>
        <dbReference type="ChEBI" id="CHEBI:58053"/>
        <dbReference type="EC" id="1.1.1.205"/>
    </reaction>
</comment>
<feature type="domain" description="CBS" evidence="15">
    <location>
        <begin position="157"/>
        <end position="217"/>
    </location>
</feature>
<evidence type="ECO:0000256" key="12">
    <source>
        <dbReference type="PROSITE-ProRule" id="PRU00703"/>
    </source>
</evidence>
<feature type="active site" description="Proton acceptor" evidence="11">
    <location>
        <position position="404"/>
    </location>
</feature>
<feature type="binding site" evidence="11">
    <location>
        <position position="472"/>
    </location>
    <ligand>
        <name>K(+)</name>
        <dbReference type="ChEBI" id="CHEBI:29103"/>
        <note>ligand shared between two tetrameric partners</note>
    </ligand>
</feature>
<feature type="domain" description="CBS" evidence="15">
    <location>
        <begin position="97"/>
        <end position="153"/>
    </location>
</feature>
<evidence type="ECO:0000256" key="5">
    <source>
        <dbReference type="ARBA" id="ARBA00022755"/>
    </source>
</evidence>
<proteinExistence type="inferred from homology"/>
<keyword evidence="6 11" id="KW-0630">Potassium</keyword>
<evidence type="ECO:0000313" key="16">
    <source>
        <dbReference type="EMBL" id="MFD1294147.1"/>
    </source>
</evidence>
<comment type="cofactor">
    <cofactor evidence="1 11">
        <name>K(+)</name>
        <dbReference type="ChEBI" id="CHEBI:29103"/>
    </cofactor>
</comment>
<feature type="binding site" evidence="11">
    <location>
        <position position="473"/>
    </location>
    <ligand>
        <name>K(+)</name>
        <dbReference type="ChEBI" id="CHEBI:29103"/>
        <note>ligand shared between two tetrameric partners</note>
    </ligand>
</feature>
<keyword evidence="8 11" id="KW-0520">NAD</keyword>
<dbReference type="InterPro" id="IPR015875">
    <property type="entry name" value="IMP_DH/GMP_Rdtase_CS"/>
</dbReference>
<feature type="binding site" evidence="11">
    <location>
        <begin position="301"/>
        <end position="303"/>
    </location>
    <ligand>
        <name>NAD(+)</name>
        <dbReference type="ChEBI" id="CHEBI:57540"/>
    </ligand>
</feature>
<evidence type="ECO:0000313" key="17">
    <source>
        <dbReference type="Proteomes" id="UP001597241"/>
    </source>
</evidence>
<feature type="binding site" description="in other chain" evidence="11">
    <location>
        <position position="305"/>
    </location>
    <ligand>
        <name>K(+)</name>
        <dbReference type="ChEBI" id="CHEBI:29103"/>
        <note>ligand shared between two tetrameric partners</note>
    </ligand>
</feature>
<sequence>MISHDSKFVGEGLTYDDVLLIPAYSEILPREVSIQTKFSKNITLNVPIVSAAMDTVTESDMAIAMAREGGIGVLHKNMSIEKQALEVKKVKRSESGMILEPVTITKDETVFAAKSIMSEYGIGGIPVVNSEGTLIGIVTNRDLRFEGNNSRKIEEVMTSENLVTVSEGTSLKQAELILQTNKIEKLPVVDANYKLVGLITFRDIIKVSENPNANKDTYGRLRVAAAIGVTGDAVERAEALIAAGVDALIIDTAHGHTKGVVAVLKAVKSKNKDTDVIVGNIATGAAAKYLVEAGADAVKVGIGPGSICTTRVVAGVGFPQLSAILDVAEAIKGSGVPVIADGGIRYTGDIPKAIAAGADTVMLGSLLAGTKESPGETIIFEGRKFKSYRGMGSVEAMKHGSKDRYFQDVEDDIKKLVPEGIVGRVPYKGELVETMHQFIGGLRAGMGYCGAKDITTQKEAQFVKITSAGMRESHPHDVTITKEAPNYSR</sequence>
<evidence type="ECO:0000256" key="1">
    <source>
        <dbReference type="ARBA" id="ARBA00001958"/>
    </source>
</evidence>
<dbReference type="PIRSF" id="PIRSF000130">
    <property type="entry name" value="IMPDH"/>
    <property type="match status" value="1"/>
</dbReference>
<evidence type="ECO:0000256" key="10">
    <source>
        <dbReference type="ARBA" id="ARBA00048028"/>
    </source>
</evidence>
<feature type="binding site" evidence="11">
    <location>
        <position position="419"/>
    </location>
    <ligand>
        <name>IMP</name>
        <dbReference type="ChEBI" id="CHEBI:58053"/>
    </ligand>
</feature>
<evidence type="ECO:0000256" key="7">
    <source>
        <dbReference type="ARBA" id="ARBA00023002"/>
    </source>
</evidence>
<accession>A0ABW3WQE8</accession>
<dbReference type="SMART" id="SM00116">
    <property type="entry name" value="CBS"/>
    <property type="match status" value="2"/>
</dbReference>
<dbReference type="PANTHER" id="PTHR11911:SF111">
    <property type="entry name" value="INOSINE-5'-MONOPHOSPHATE DEHYDROGENASE"/>
    <property type="match status" value="1"/>
</dbReference>
<protein>
    <recommendedName>
        <fullName evidence="11 14">Inosine-5'-monophosphate dehydrogenase</fullName>
        <shortName evidence="11">IMP dehydrogenase</shortName>
        <shortName evidence="11">IMPD</shortName>
        <shortName evidence="11">IMPDH</shortName>
        <ecNumber evidence="11 14">1.1.1.205</ecNumber>
    </recommendedName>
</protein>
<feature type="binding site" description="in other chain" evidence="11">
    <location>
        <position position="308"/>
    </location>
    <ligand>
        <name>K(+)</name>
        <dbReference type="ChEBI" id="CHEBI:29103"/>
        <note>ligand shared between two tetrameric partners</note>
    </ligand>
</feature>
<comment type="caution">
    <text evidence="11">Lacks conserved residue(s) required for the propagation of feature annotation.</text>
</comment>
<keyword evidence="9 12" id="KW-0129">CBS domain</keyword>
<dbReference type="CDD" id="cd00381">
    <property type="entry name" value="IMPDH"/>
    <property type="match status" value="1"/>
</dbReference>
<keyword evidence="4 11" id="KW-0332">GMP biosynthesis</keyword>
<gene>
    <name evidence="11 16" type="primary">guaB</name>
    <name evidence="16" type="ORF">ACFQ5N_09900</name>
</gene>
<comment type="pathway">
    <text evidence="11 14">Purine metabolism; XMP biosynthesis via de novo pathway; XMP from IMP: step 1/1.</text>
</comment>
<keyword evidence="7 11" id="KW-0560">Oxidoreductase</keyword>
<evidence type="ECO:0000256" key="14">
    <source>
        <dbReference type="RuleBase" id="RU003928"/>
    </source>
</evidence>
<dbReference type="InterPro" id="IPR001093">
    <property type="entry name" value="IMP_DH_GMPRt"/>
</dbReference>
<dbReference type="CDD" id="cd04601">
    <property type="entry name" value="CBS_pair_IMPDH"/>
    <property type="match status" value="1"/>
</dbReference>
<dbReference type="EMBL" id="JBHTMV010000004">
    <property type="protein sequence ID" value="MFD1294147.1"/>
    <property type="molecule type" value="Genomic_DNA"/>
</dbReference>
<evidence type="ECO:0000256" key="9">
    <source>
        <dbReference type="ARBA" id="ARBA00023122"/>
    </source>
</evidence>
<feature type="binding site" evidence="11">
    <location>
        <begin position="388"/>
        <end position="392"/>
    </location>
    <ligand>
        <name>IMP</name>
        <dbReference type="ChEBI" id="CHEBI:58053"/>
    </ligand>
</feature>
<dbReference type="PANTHER" id="PTHR11911">
    <property type="entry name" value="INOSINE-5-MONOPHOSPHATE DEHYDROGENASE RELATED"/>
    <property type="match status" value="1"/>
</dbReference>
<dbReference type="Proteomes" id="UP001597241">
    <property type="component" value="Unassembled WGS sequence"/>
</dbReference>
<evidence type="ECO:0000256" key="3">
    <source>
        <dbReference type="ARBA" id="ARBA00022723"/>
    </source>
</evidence>
<comment type="function">
    <text evidence="11">Catalyzes the conversion of inosine 5'-phosphate (IMP) to xanthosine 5'-phosphate (XMP), the first committed and rate-limiting step in the de novo synthesis of guanine nucleotides, and therefore plays an important role in the regulation of cell growth.</text>
</comment>
<dbReference type="HAMAP" id="MF_01964">
    <property type="entry name" value="IMPDH"/>
    <property type="match status" value="1"/>
</dbReference>
<keyword evidence="17" id="KW-1185">Reference proteome</keyword>
<feature type="binding site" evidence="11">
    <location>
        <position position="251"/>
    </location>
    <ligand>
        <name>NAD(+)</name>
        <dbReference type="ChEBI" id="CHEBI:57540"/>
    </ligand>
</feature>
<evidence type="ECO:0000259" key="15">
    <source>
        <dbReference type="PROSITE" id="PS51371"/>
    </source>
</evidence>
<dbReference type="SUPFAM" id="SSF51412">
    <property type="entry name" value="Inosine monophosphate dehydrogenase (IMPDH)"/>
    <property type="match status" value="1"/>
</dbReference>
<dbReference type="SUPFAM" id="SSF54631">
    <property type="entry name" value="CBS-domain pair"/>
    <property type="match status" value="1"/>
</dbReference>
<dbReference type="InterPro" id="IPR000644">
    <property type="entry name" value="CBS_dom"/>
</dbReference>
<keyword evidence="5 11" id="KW-0658">Purine biosynthesis</keyword>
<comment type="subunit">
    <text evidence="11">Homotetramer.</text>
</comment>
<feature type="binding site" evidence="11">
    <location>
        <begin position="341"/>
        <end position="343"/>
    </location>
    <ligand>
        <name>IMP</name>
        <dbReference type="ChEBI" id="CHEBI:58053"/>
    </ligand>
</feature>
<dbReference type="Pfam" id="PF00571">
    <property type="entry name" value="CBS"/>
    <property type="match status" value="2"/>
</dbReference>
<dbReference type="InterPro" id="IPR046342">
    <property type="entry name" value="CBS_dom_sf"/>
</dbReference>
<feature type="binding site" evidence="11">
    <location>
        <position position="474"/>
    </location>
    <ligand>
        <name>K(+)</name>
        <dbReference type="ChEBI" id="CHEBI:29103"/>
        <note>ligand shared between two tetrameric partners</note>
    </ligand>
</feature>
<evidence type="ECO:0000256" key="6">
    <source>
        <dbReference type="ARBA" id="ARBA00022958"/>
    </source>
</evidence>
<dbReference type="PROSITE" id="PS00487">
    <property type="entry name" value="IMP_DH_GMP_RED"/>
    <property type="match status" value="1"/>
</dbReference>
<evidence type="ECO:0000256" key="2">
    <source>
        <dbReference type="ARBA" id="ARBA00005502"/>
    </source>
</evidence>